<keyword evidence="1" id="KW-0812">Transmembrane</keyword>
<dbReference type="Proteomes" id="UP000192330">
    <property type="component" value="Unassembled WGS sequence"/>
</dbReference>
<dbReference type="AlphaFoldDB" id="A0A1W2CHD1"/>
<reference evidence="2 3" key="1">
    <citation type="submission" date="2017-04" db="EMBL/GenBank/DDBJ databases">
        <authorList>
            <person name="Afonso C.L."/>
            <person name="Miller P.J."/>
            <person name="Scott M.A."/>
            <person name="Spackman E."/>
            <person name="Goraichik I."/>
            <person name="Dimitrov K.M."/>
            <person name="Suarez D.L."/>
            <person name="Swayne D.E."/>
        </authorList>
    </citation>
    <scope>NUCLEOTIDE SEQUENCE [LARGE SCALE GENOMIC DNA]</scope>
    <source>
        <strain evidence="2 3">CGMCC 1.12644</strain>
    </source>
</reference>
<keyword evidence="3" id="KW-1185">Reference proteome</keyword>
<feature type="transmembrane region" description="Helical" evidence="1">
    <location>
        <begin position="57"/>
        <end position="74"/>
    </location>
</feature>
<keyword evidence="1" id="KW-0472">Membrane</keyword>
<evidence type="ECO:0000313" key="2">
    <source>
        <dbReference type="EMBL" id="SMC84665.1"/>
    </source>
</evidence>
<evidence type="ECO:0000313" key="3">
    <source>
        <dbReference type="Proteomes" id="UP000192330"/>
    </source>
</evidence>
<dbReference type="EMBL" id="FWYD01000008">
    <property type="protein sequence ID" value="SMC84665.1"/>
    <property type="molecule type" value="Genomic_DNA"/>
</dbReference>
<name>A0A1W2CHD1_9RHOB</name>
<dbReference type="RefSeq" id="WP_084353192.1">
    <property type="nucleotide sequence ID" value="NZ_FWYD01000008.1"/>
</dbReference>
<sequence>MLTFVTAFLVLRHSARPDVWEKTGLGASVTFGKLYAGGALYGVNLSGAARCRINHKTVTSMLLVVVLAIVFATGTT</sequence>
<proteinExistence type="predicted"/>
<dbReference type="STRING" id="1387277.SAMN06295998_10815"/>
<keyword evidence="1" id="KW-1133">Transmembrane helix</keyword>
<feature type="transmembrane region" description="Helical" evidence="1">
    <location>
        <begin position="25"/>
        <end position="45"/>
    </location>
</feature>
<evidence type="ECO:0000256" key="1">
    <source>
        <dbReference type="SAM" id="Phobius"/>
    </source>
</evidence>
<accession>A0A1W2CHD1</accession>
<gene>
    <name evidence="2" type="ORF">SAMN06295998_10815</name>
</gene>
<protein>
    <submittedName>
        <fullName evidence="2">Uncharacterized protein</fullName>
    </submittedName>
</protein>
<organism evidence="2 3">
    <name type="scientific">Primorskyibacter flagellatus</name>
    <dbReference type="NCBI Taxonomy" id="1387277"/>
    <lineage>
        <taxon>Bacteria</taxon>
        <taxon>Pseudomonadati</taxon>
        <taxon>Pseudomonadota</taxon>
        <taxon>Alphaproteobacteria</taxon>
        <taxon>Rhodobacterales</taxon>
        <taxon>Roseobacteraceae</taxon>
        <taxon>Primorskyibacter</taxon>
    </lineage>
</organism>